<dbReference type="EMBL" id="JACAZF010000008">
    <property type="protein sequence ID" value="KAF7296751.1"/>
    <property type="molecule type" value="Genomic_DNA"/>
</dbReference>
<dbReference type="AlphaFoldDB" id="A0A8H6SBZ8"/>
<organism evidence="1 2">
    <name type="scientific">Mycena indigotica</name>
    <dbReference type="NCBI Taxonomy" id="2126181"/>
    <lineage>
        <taxon>Eukaryota</taxon>
        <taxon>Fungi</taxon>
        <taxon>Dikarya</taxon>
        <taxon>Basidiomycota</taxon>
        <taxon>Agaricomycotina</taxon>
        <taxon>Agaricomycetes</taxon>
        <taxon>Agaricomycetidae</taxon>
        <taxon>Agaricales</taxon>
        <taxon>Marasmiineae</taxon>
        <taxon>Mycenaceae</taxon>
        <taxon>Mycena</taxon>
    </lineage>
</organism>
<gene>
    <name evidence="1" type="ORF">MIND_00905700</name>
</gene>
<dbReference type="Proteomes" id="UP000636479">
    <property type="component" value="Unassembled WGS sequence"/>
</dbReference>
<evidence type="ECO:0000313" key="2">
    <source>
        <dbReference type="Proteomes" id="UP000636479"/>
    </source>
</evidence>
<name>A0A8H6SBZ8_9AGAR</name>
<comment type="caution">
    <text evidence="1">The sequence shown here is derived from an EMBL/GenBank/DDBJ whole genome shotgun (WGS) entry which is preliminary data.</text>
</comment>
<dbReference type="GeneID" id="59348214"/>
<accession>A0A8H6SBZ8</accession>
<sequence length="160" mass="18079">MSHSLYQAVGEGRLALVGLLMGLNFPSTIVSQPNDYHSKLSAIHILPAHVVVMIMWRPEAGPCRLSGWRRALLDLMLMYIALSRENVLTSCHTSRDRYTPHSDCSCLALWAPQNTNPLHHPLLTHPLSCPHLQYQPRWPPMDRAMAVNVVYGFELDFLSP</sequence>
<dbReference type="RefSeq" id="XP_037217110.1">
    <property type="nucleotide sequence ID" value="XM_037365698.1"/>
</dbReference>
<reference evidence="1" key="1">
    <citation type="submission" date="2020-05" db="EMBL/GenBank/DDBJ databases">
        <title>Mycena genomes resolve the evolution of fungal bioluminescence.</title>
        <authorList>
            <person name="Tsai I.J."/>
        </authorList>
    </citation>
    <scope>NUCLEOTIDE SEQUENCE</scope>
    <source>
        <strain evidence="1">171206Taipei</strain>
    </source>
</reference>
<proteinExistence type="predicted"/>
<evidence type="ECO:0000313" key="1">
    <source>
        <dbReference type="EMBL" id="KAF7296751.1"/>
    </source>
</evidence>
<keyword evidence="2" id="KW-1185">Reference proteome</keyword>
<protein>
    <submittedName>
        <fullName evidence="1">Uncharacterized protein</fullName>
    </submittedName>
</protein>